<evidence type="ECO:0008006" key="4">
    <source>
        <dbReference type="Google" id="ProtNLM"/>
    </source>
</evidence>
<keyword evidence="3" id="KW-1185">Reference proteome</keyword>
<dbReference type="HOGENOM" id="CLU_1387502_0_0_1"/>
<dbReference type="InParanoid" id="K3X587"/>
<dbReference type="AlphaFoldDB" id="K3X587"/>
<dbReference type="EMBL" id="GL376608">
    <property type="status" value="NOT_ANNOTATED_CDS"/>
    <property type="molecule type" value="Genomic_DNA"/>
</dbReference>
<name>K3X587_GLOUD</name>
<accession>K3X587</accession>
<evidence type="ECO:0000313" key="2">
    <source>
        <dbReference type="EnsemblProtists" id="PYU1_T012386"/>
    </source>
</evidence>
<feature type="region of interest" description="Disordered" evidence="1">
    <location>
        <begin position="101"/>
        <end position="123"/>
    </location>
</feature>
<evidence type="ECO:0000256" key="1">
    <source>
        <dbReference type="SAM" id="MobiDB-lite"/>
    </source>
</evidence>
<dbReference type="eggNOG" id="ENOG502S2W4">
    <property type="taxonomic scope" value="Eukaryota"/>
</dbReference>
<dbReference type="EnsemblProtists" id="PYU1_T012386">
    <property type="protein sequence ID" value="PYU1_T012386"/>
    <property type="gene ID" value="PYU1_G012360"/>
</dbReference>
<sequence length="197" mass="21871">MTQSIRKKFLLGVIGTKSDGFLGVQDALFNLDADGEGYLEKQAFVNHFVPRLKAPLTRAELGFLLSNIRMRGRGRARNGSAKGYHVDYEQIGTLCNLDSDASFSSSDEEEMNEPENDLSFTGRSSDHRAMSPMRLSNLGANFLASEKRVQEFLRQHQPSVEPNVVMDTPRSIVTGAEVFLEHAEAIDAQKTGFLSEK</sequence>
<feature type="compositionally biased region" description="Acidic residues" evidence="1">
    <location>
        <begin position="106"/>
        <end position="116"/>
    </location>
</feature>
<proteinExistence type="predicted"/>
<protein>
    <recommendedName>
        <fullName evidence="4">EF-hand domain-containing protein</fullName>
    </recommendedName>
</protein>
<dbReference type="Proteomes" id="UP000019132">
    <property type="component" value="Unassembled WGS sequence"/>
</dbReference>
<reference evidence="2" key="3">
    <citation type="submission" date="2015-02" db="UniProtKB">
        <authorList>
            <consortium name="EnsemblProtists"/>
        </authorList>
    </citation>
    <scope>IDENTIFICATION</scope>
    <source>
        <strain evidence="2">DAOM BR144</strain>
    </source>
</reference>
<evidence type="ECO:0000313" key="3">
    <source>
        <dbReference type="Proteomes" id="UP000019132"/>
    </source>
</evidence>
<reference evidence="3" key="2">
    <citation type="submission" date="2010-04" db="EMBL/GenBank/DDBJ databases">
        <authorList>
            <person name="Buell R."/>
            <person name="Hamilton J."/>
            <person name="Hostetler J."/>
        </authorList>
    </citation>
    <scope>NUCLEOTIDE SEQUENCE [LARGE SCALE GENOMIC DNA]</scope>
    <source>
        <strain evidence="3">DAOM:BR144</strain>
    </source>
</reference>
<dbReference type="VEuPathDB" id="FungiDB:PYU1_G012360"/>
<organism evidence="2 3">
    <name type="scientific">Globisporangium ultimum (strain ATCC 200006 / CBS 805.95 / DAOM BR144)</name>
    <name type="common">Pythium ultimum</name>
    <dbReference type="NCBI Taxonomy" id="431595"/>
    <lineage>
        <taxon>Eukaryota</taxon>
        <taxon>Sar</taxon>
        <taxon>Stramenopiles</taxon>
        <taxon>Oomycota</taxon>
        <taxon>Peronosporomycetes</taxon>
        <taxon>Pythiales</taxon>
        <taxon>Pythiaceae</taxon>
        <taxon>Globisporangium</taxon>
    </lineage>
</organism>
<reference evidence="3" key="1">
    <citation type="journal article" date="2010" name="Genome Biol.">
        <title>Genome sequence of the necrotrophic plant pathogen Pythium ultimum reveals original pathogenicity mechanisms and effector repertoire.</title>
        <authorList>
            <person name="Levesque C.A."/>
            <person name="Brouwer H."/>
            <person name="Cano L."/>
            <person name="Hamilton J.P."/>
            <person name="Holt C."/>
            <person name="Huitema E."/>
            <person name="Raffaele S."/>
            <person name="Robideau G.P."/>
            <person name="Thines M."/>
            <person name="Win J."/>
            <person name="Zerillo M.M."/>
            <person name="Beakes G.W."/>
            <person name="Boore J.L."/>
            <person name="Busam D."/>
            <person name="Dumas B."/>
            <person name="Ferriera S."/>
            <person name="Fuerstenberg S.I."/>
            <person name="Gachon C.M."/>
            <person name="Gaulin E."/>
            <person name="Govers F."/>
            <person name="Grenville-Briggs L."/>
            <person name="Horner N."/>
            <person name="Hostetler J."/>
            <person name="Jiang R.H."/>
            <person name="Johnson J."/>
            <person name="Krajaejun T."/>
            <person name="Lin H."/>
            <person name="Meijer H.J."/>
            <person name="Moore B."/>
            <person name="Morris P."/>
            <person name="Phuntmart V."/>
            <person name="Puiu D."/>
            <person name="Shetty J."/>
            <person name="Stajich J.E."/>
            <person name="Tripathy S."/>
            <person name="Wawra S."/>
            <person name="van West P."/>
            <person name="Whitty B.R."/>
            <person name="Coutinho P.M."/>
            <person name="Henrissat B."/>
            <person name="Martin F."/>
            <person name="Thomas P.D."/>
            <person name="Tyler B.M."/>
            <person name="De Vries R.P."/>
            <person name="Kamoun S."/>
            <person name="Yandell M."/>
            <person name="Tisserat N."/>
            <person name="Buell C.R."/>
        </authorList>
    </citation>
    <scope>NUCLEOTIDE SEQUENCE</scope>
    <source>
        <strain evidence="3">DAOM:BR144</strain>
    </source>
</reference>